<evidence type="ECO:0000259" key="8">
    <source>
        <dbReference type="PROSITE" id="PS51935"/>
    </source>
</evidence>
<dbReference type="InterPro" id="IPR051202">
    <property type="entry name" value="Peptidase_C40"/>
</dbReference>
<comment type="similarity">
    <text evidence="1">Belongs to the peptidase C40 family.</text>
</comment>
<evidence type="ECO:0000259" key="7">
    <source>
        <dbReference type="PROSITE" id="PS51781"/>
    </source>
</evidence>
<dbReference type="InterPro" id="IPR003646">
    <property type="entry name" value="SH3-like_bac-type"/>
</dbReference>
<reference evidence="9 10" key="1">
    <citation type="submission" date="2016-10" db="EMBL/GenBank/DDBJ databases">
        <authorList>
            <person name="de Groot N.N."/>
        </authorList>
    </citation>
    <scope>NUCLEOTIDE SEQUENCE [LARGE SCALE GENOMIC DNA]</scope>
    <source>
        <strain evidence="9 10">DSM 5522</strain>
    </source>
</reference>
<dbReference type="Proteomes" id="UP000198838">
    <property type="component" value="Unassembled WGS sequence"/>
</dbReference>
<dbReference type="GO" id="GO:0006508">
    <property type="term" value="P:proteolysis"/>
    <property type="evidence" value="ECO:0007669"/>
    <property type="project" value="UniProtKB-KW"/>
</dbReference>
<evidence type="ECO:0000256" key="4">
    <source>
        <dbReference type="ARBA" id="ARBA00022807"/>
    </source>
</evidence>
<dbReference type="PANTHER" id="PTHR47053:SF1">
    <property type="entry name" value="MUREIN DD-ENDOPEPTIDASE MEPH-RELATED"/>
    <property type="match status" value="1"/>
</dbReference>
<name>A0A1I0XRQ6_9FIRM</name>
<sequence>MLNIKRIIGISTMACTMALTFTIGANATTAIPHALDHNDAQFLQTLIDNAKEEKIENEETEETQESETDAYGYKNLGIAIVDDTLNVREAADENSNILGTMSNGNACEIFSIDENGWANVTSGSITGYVKAEYLVTGEEAEEYANGFAKKYVLVKTDGLKLRTEASLDAEVKTVLAENSALLYVSEEGEWTKVQYDGAEYYLASEYVEEFLSLDTAVSKAEETTSVRTELVNFACQYIGNPYVWGGVSLTNGADCSGFVLSVFAQYGISLPHHAASQANCGREISANEAQAGDLFFYSSGGRIDHVAIYIGGGMVVQAHSEERGICITSAYYRTPTKVISLLG</sequence>
<dbReference type="Pfam" id="PF08239">
    <property type="entry name" value="SH3_3"/>
    <property type="match status" value="2"/>
</dbReference>
<dbReference type="RefSeq" id="WP_092871828.1">
    <property type="nucleotide sequence ID" value="NZ_FOJY01000007.1"/>
</dbReference>
<dbReference type="InterPro" id="IPR038765">
    <property type="entry name" value="Papain-like_cys_pep_sf"/>
</dbReference>
<evidence type="ECO:0000256" key="3">
    <source>
        <dbReference type="ARBA" id="ARBA00022801"/>
    </source>
</evidence>
<keyword evidence="4" id="KW-0788">Thiol protease</keyword>
<accession>A0A1I0XRQ6</accession>
<gene>
    <name evidence="9" type="ORF">SAMN05216249_107110</name>
</gene>
<proteinExistence type="inferred from homology"/>
<feature type="domain" description="NlpC/P60" evidence="8">
    <location>
        <begin position="224"/>
        <end position="343"/>
    </location>
</feature>
<evidence type="ECO:0000313" key="9">
    <source>
        <dbReference type="EMBL" id="SFB03701.1"/>
    </source>
</evidence>
<dbReference type="Gene3D" id="3.90.1720.10">
    <property type="entry name" value="endopeptidase domain like (from Nostoc punctiforme)"/>
    <property type="match status" value="1"/>
</dbReference>
<dbReference type="Pfam" id="PF00877">
    <property type="entry name" value="NLPC_P60"/>
    <property type="match status" value="1"/>
</dbReference>
<keyword evidence="5" id="KW-0175">Coiled coil</keyword>
<evidence type="ECO:0000313" key="10">
    <source>
        <dbReference type="Proteomes" id="UP000198838"/>
    </source>
</evidence>
<dbReference type="EMBL" id="FOJY01000007">
    <property type="protein sequence ID" value="SFB03701.1"/>
    <property type="molecule type" value="Genomic_DNA"/>
</dbReference>
<dbReference type="AlphaFoldDB" id="A0A1I0XRQ6"/>
<dbReference type="SUPFAM" id="SSF54001">
    <property type="entry name" value="Cysteine proteinases"/>
    <property type="match status" value="1"/>
</dbReference>
<evidence type="ECO:0000256" key="1">
    <source>
        <dbReference type="ARBA" id="ARBA00007074"/>
    </source>
</evidence>
<dbReference type="GO" id="GO:0008234">
    <property type="term" value="F:cysteine-type peptidase activity"/>
    <property type="evidence" value="ECO:0007669"/>
    <property type="project" value="UniProtKB-KW"/>
</dbReference>
<keyword evidence="3" id="KW-0378">Hydrolase</keyword>
<feature type="domain" description="SH3b" evidence="7">
    <location>
        <begin position="73"/>
        <end position="138"/>
    </location>
</feature>
<feature type="chain" id="PRO_5011606140" evidence="6">
    <location>
        <begin position="28"/>
        <end position="343"/>
    </location>
</feature>
<dbReference type="PANTHER" id="PTHR47053">
    <property type="entry name" value="MUREIN DD-ENDOPEPTIDASE MEPH-RELATED"/>
    <property type="match status" value="1"/>
</dbReference>
<dbReference type="Gene3D" id="2.30.30.40">
    <property type="entry name" value="SH3 Domains"/>
    <property type="match status" value="2"/>
</dbReference>
<keyword evidence="2" id="KW-0645">Protease</keyword>
<evidence type="ECO:0000256" key="2">
    <source>
        <dbReference type="ARBA" id="ARBA00022670"/>
    </source>
</evidence>
<keyword evidence="6" id="KW-0732">Signal</keyword>
<dbReference type="SMART" id="SM00287">
    <property type="entry name" value="SH3b"/>
    <property type="match status" value="2"/>
</dbReference>
<evidence type="ECO:0000256" key="5">
    <source>
        <dbReference type="SAM" id="Coils"/>
    </source>
</evidence>
<protein>
    <submittedName>
        <fullName evidence="9">SH3 domain-containing protein</fullName>
    </submittedName>
</protein>
<dbReference type="STRING" id="1120918.SAMN05216249_107110"/>
<evidence type="ECO:0000256" key="6">
    <source>
        <dbReference type="SAM" id="SignalP"/>
    </source>
</evidence>
<dbReference type="PROSITE" id="PS51935">
    <property type="entry name" value="NLPC_P60"/>
    <property type="match status" value="1"/>
</dbReference>
<feature type="signal peptide" evidence="6">
    <location>
        <begin position="1"/>
        <end position="27"/>
    </location>
</feature>
<dbReference type="InterPro" id="IPR000064">
    <property type="entry name" value="NLP_P60_dom"/>
</dbReference>
<feature type="coiled-coil region" evidence="5">
    <location>
        <begin position="40"/>
        <end position="67"/>
    </location>
</feature>
<organism evidence="9 10">
    <name type="scientific">Acetitomaculum ruminis DSM 5522</name>
    <dbReference type="NCBI Taxonomy" id="1120918"/>
    <lineage>
        <taxon>Bacteria</taxon>
        <taxon>Bacillati</taxon>
        <taxon>Bacillota</taxon>
        <taxon>Clostridia</taxon>
        <taxon>Lachnospirales</taxon>
        <taxon>Lachnospiraceae</taxon>
        <taxon>Acetitomaculum</taxon>
    </lineage>
</organism>
<dbReference type="OrthoDB" id="9808890at2"/>
<dbReference type="PROSITE" id="PS51781">
    <property type="entry name" value="SH3B"/>
    <property type="match status" value="1"/>
</dbReference>
<keyword evidence="10" id="KW-1185">Reference proteome</keyword>